<feature type="compositionally biased region" description="Basic and acidic residues" evidence="18">
    <location>
        <begin position="530"/>
        <end position="540"/>
    </location>
</feature>
<gene>
    <name evidence="20" type="ORF">HZH68_008908</name>
</gene>
<feature type="compositionally biased region" description="Polar residues" evidence="18">
    <location>
        <begin position="354"/>
        <end position="369"/>
    </location>
</feature>
<feature type="compositionally biased region" description="Basic and acidic residues" evidence="18">
    <location>
        <begin position="685"/>
        <end position="697"/>
    </location>
</feature>
<dbReference type="GO" id="GO:0052917">
    <property type="term" value="F:dol-P-Man:Man(7)GlcNAc(2)-PP-Dol alpha-1,6-mannosyltransferase activity"/>
    <property type="evidence" value="ECO:0007669"/>
    <property type="project" value="UniProtKB-EC"/>
</dbReference>
<feature type="compositionally biased region" description="Basic and acidic residues" evidence="18">
    <location>
        <begin position="1110"/>
        <end position="1130"/>
    </location>
</feature>
<feature type="region of interest" description="Disordered" evidence="18">
    <location>
        <begin position="528"/>
        <end position="571"/>
    </location>
</feature>
<evidence type="ECO:0000256" key="9">
    <source>
        <dbReference type="ARBA" id="ARBA00022824"/>
    </source>
</evidence>
<feature type="region of interest" description="Disordered" evidence="18">
    <location>
        <begin position="1109"/>
        <end position="1130"/>
    </location>
</feature>
<dbReference type="UniPathway" id="UPA00378"/>
<feature type="region of interest" description="Disordered" evidence="18">
    <location>
        <begin position="743"/>
        <end position="784"/>
    </location>
</feature>
<feature type="compositionally biased region" description="Polar residues" evidence="18">
    <location>
        <begin position="147"/>
        <end position="166"/>
    </location>
</feature>
<evidence type="ECO:0000313" key="21">
    <source>
        <dbReference type="Proteomes" id="UP000617340"/>
    </source>
</evidence>
<comment type="similarity">
    <text evidence="3 16">Belongs to the glycosyltransferase 22 family.</text>
</comment>
<evidence type="ECO:0000256" key="14">
    <source>
        <dbReference type="ARBA" id="ARBA00048899"/>
    </source>
</evidence>
<evidence type="ECO:0000256" key="1">
    <source>
        <dbReference type="ARBA" id="ARBA00004477"/>
    </source>
</evidence>
<feature type="region of interest" description="Disordered" evidence="18">
    <location>
        <begin position="348"/>
        <end position="445"/>
    </location>
</feature>
<feature type="region of interest" description="Disordered" evidence="18">
    <location>
        <begin position="119"/>
        <end position="206"/>
    </location>
</feature>
<feature type="compositionally biased region" description="Basic and acidic residues" evidence="18">
    <location>
        <begin position="1472"/>
        <end position="1484"/>
    </location>
</feature>
<feature type="compositionally biased region" description="Low complexity" evidence="18">
    <location>
        <begin position="1497"/>
        <end position="1518"/>
    </location>
</feature>
<feature type="compositionally biased region" description="Polar residues" evidence="18">
    <location>
        <begin position="381"/>
        <end position="391"/>
    </location>
</feature>
<feature type="region of interest" description="Disordered" evidence="18">
    <location>
        <begin position="1308"/>
        <end position="1412"/>
    </location>
</feature>
<feature type="region of interest" description="Disordered" evidence="18">
    <location>
        <begin position="233"/>
        <end position="253"/>
    </location>
</feature>
<comment type="subcellular location">
    <subcellularLocation>
        <location evidence="1 16">Endoplasmic reticulum membrane</location>
        <topology evidence="1 16">Multi-pass membrane protein</topology>
    </subcellularLocation>
</comment>
<feature type="region of interest" description="Disordered" evidence="18">
    <location>
        <begin position="1472"/>
        <end position="1554"/>
    </location>
</feature>
<keyword evidence="8 15" id="KW-0863">Zinc-finger</keyword>
<comment type="pathway">
    <text evidence="2">Protein modification; protein glycosylation.</text>
</comment>
<evidence type="ECO:0000256" key="11">
    <source>
        <dbReference type="ARBA" id="ARBA00022989"/>
    </source>
</evidence>
<dbReference type="PROSITE" id="PS52027">
    <property type="entry name" value="ZF_C2HC_C3H"/>
    <property type="match status" value="2"/>
</dbReference>
<dbReference type="PANTHER" id="PTHR22760:SF1">
    <property type="entry name" value="DOL-P-MAN:MAN(7)GLCNAC(2)-PP-DOL ALPHA-1,6-MANNOSYLTRANSFERASE"/>
    <property type="match status" value="1"/>
</dbReference>
<feature type="transmembrane region" description="Helical" evidence="16">
    <location>
        <begin position="2043"/>
        <end position="2062"/>
    </location>
</feature>
<dbReference type="InterPro" id="IPR005599">
    <property type="entry name" value="GPI_mannosylTrfase"/>
</dbReference>
<feature type="compositionally biased region" description="Basic and acidic residues" evidence="18">
    <location>
        <begin position="1395"/>
        <end position="1407"/>
    </location>
</feature>
<feature type="compositionally biased region" description="Low complexity" evidence="18">
    <location>
        <begin position="1357"/>
        <end position="1368"/>
    </location>
</feature>
<dbReference type="GO" id="GO:0006487">
    <property type="term" value="P:protein N-linked glycosylation"/>
    <property type="evidence" value="ECO:0007669"/>
    <property type="project" value="TreeGrafter"/>
</dbReference>
<keyword evidence="21" id="KW-1185">Reference proteome</keyword>
<dbReference type="InterPro" id="IPR049899">
    <property type="entry name" value="Znf_C2HC_C3H"/>
</dbReference>
<evidence type="ECO:0000256" key="12">
    <source>
        <dbReference type="ARBA" id="ARBA00023136"/>
    </source>
</evidence>
<keyword evidence="6 16" id="KW-0812">Transmembrane</keyword>
<feature type="transmembrane region" description="Helical" evidence="16">
    <location>
        <begin position="1777"/>
        <end position="1794"/>
    </location>
</feature>
<dbReference type="EC" id="2.4.1.-" evidence="16"/>
<dbReference type="EMBL" id="JACSDZ010000008">
    <property type="protein sequence ID" value="KAF7397686.1"/>
    <property type="molecule type" value="Genomic_DNA"/>
</dbReference>
<keyword evidence="4 16" id="KW-0328">Glycosyltransferase</keyword>
<keyword evidence="12 16" id="KW-0472">Membrane</keyword>
<evidence type="ECO:0000256" key="6">
    <source>
        <dbReference type="ARBA" id="ARBA00022692"/>
    </source>
</evidence>
<feature type="transmembrane region" description="Helical" evidence="16">
    <location>
        <begin position="1964"/>
        <end position="1982"/>
    </location>
</feature>
<feature type="compositionally biased region" description="Polar residues" evidence="18">
    <location>
        <begin position="1537"/>
        <end position="1554"/>
    </location>
</feature>
<feature type="transmembrane region" description="Helical" evidence="16">
    <location>
        <begin position="1989"/>
        <end position="2005"/>
    </location>
</feature>
<name>A0A834K063_VESGE</name>
<keyword evidence="10" id="KW-0862">Zinc</keyword>
<reference evidence="20" key="1">
    <citation type="journal article" date="2020" name="G3 (Bethesda)">
        <title>High-Quality Assemblies for Three Invasive Social Wasps from the &lt;i&gt;Vespula&lt;/i&gt; Genus.</title>
        <authorList>
            <person name="Harrop T.W.R."/>
            <person name="Guhlin J."/>
            <person name="McLaughlin G.M."/>
            <person name="Permina E."/>
            <person name="Stockwell P."/>
            <person name="Gilligan J."/>
            <person name="Le Lec M.F."/>
            <person name="Gruber M.A.M."/>
            <person name="Quinn O."/>
            <person name="Lovegrove M."/>
            <person name="Duncan E.J."/>
            <person name="Remnant E.J."/>
            <person name="Van Eeckhoven J."/>
            <person name="Graham B."/>
            <person name="Knapp R.A."/>
            <person name="Langford K.W."/>
            <person name="Kronenberg Z."/>
            <person name="Press M.O."/>
            <person name="Eacker S.M."/>
            <person name="Wilson-Rankin E.E."/>
            <person name="Purcell J."/>
            <person name="Lester P.J."/>
            <person name="Dearden P.K."/>
        </authorList>
    </citation>
    <scope>NUCLEOTIDE SEQUENCE</scope>
    <source>
        <strain evidence="20">Linc-1</strain>
    </source>
</reference>
<evidence type="ECO:0000256" key="3">
    <source>
        <dbReference type="ARBA" id="ARBA00007063"/>
    </source>
</evidence>
<evidence type="ECO:0000256" key="17">
    <source>
        <dbReference type="SAM" id="Coils"/>
    </source>
</evidence>
<feature type="domain" description="C2HC/C3H-type" evidence="19">
    <location>
        <begin position="1559"/>
        <end position="1588"/>
    </location>
</feature>
<feature type="transmembrane region" description="Helical" evidence="16">
    <location>
        <begin position="1880"/>
        <end position="1906"/>
    </location>
</feature>
<feature type="transmembrane region" description="Helical" evidence="16">
    <location>
        <begin position="1918"/>
        <end position="1944"/>
    </location>
</feature>
<feature type="region of interest" description="Disordered" evidence="18">
    <location>
        <begin position="679"/>
        <end position="724"/>
    </location>
</feature>
<feature type="coiled-coil region" evidence="17">
    <location>
        <begin position="2505"/>
        <end position="2532"/>
    </location>
</feature>
<feature type="compositionally biased region" description="Basic and acidic residues" evidence="18">
    <location>
        <begin position="706"/>
        <end position="716"/>
    </location>
</feature>
<feature type="transmembrane region" description="Helical" evidence="16">
    <location>
        <begin position="1857"/>
        <end position="1874"/>
    </location>
</feature>
<evidence type="ECO:0000256" key="16">
    <source>
        <dbReference type="RuleBase" id="RU363075"/>
    </source>
</evidence>
<evidence type="ECO:0000256" key="7">
    <source>
        <dbReference type="ARBA" id="ARBA00022723"/>
    </source>
</evidence>
<keyword evidence="17" id="KW-0175">Coiled coil</keyword>
<dbReference type="Gene3D" id="3.30.160.60">
    <property type="entry name" value="Classic Zinc Finger"/>
    <property type="match status" value="1"/>
</dbReference>
<feature type="compositionally biased region" description="Low complexity" evidence="18">
    <location>
        <begin position="766"/>
        <end position="782"/>
    </location>
</feature>
<dbReference type="PANTHER" id="PTHR22760">
    <property type="entry name" value="GLYCOSYLTRANSFERASE"/>
    <property type="match status" value="1"/>
</dbReference>
<evidence type="ECO:0000256" key="13">
    <source>
        <dbReference type="ARBA" id="ARBA00044721"/>
    </source>
</evidence>
<proteinExistence type="inferred from homology"/>
<evidence type="ECO:0000256" key="8">
    <source>
        <dbReference type="ARBA" id="ARBA00022771"/>
    </source>
</evidence>
<protein>
    <recommendedName>
        <fullName evidence="16">Mannosyltransferase</fullName>
        <ecNumber evidence="16">2.4.1.-</ecNumber>
    </recommendedName>
</protein>
<keyword evidence="9 16" id="KW-0256">Endoplasmic reticulum</keyword>
<dbReference type="Pfam" id="PF03901">
    <property type="entry name" value="Glyco_transf_22"/>
    <property type="match status" value="1"/>
</dbReference>
<dbReference type="GO" id="GO:0008270">
    <property type="term" value="F:zinc ion binding"/>
    <property type="evidence" value="ECO:0007669"/>
    <property type="project" value="UniProtKB-KW"/>
</dbReference>
<feature type="transmembrane region" description="Helical" evidence="16">
    <location>
        <begin position="2011"/>
        <end position="2031"/>
    </location>
</feature>
<comment type="catalytic activity">
    <reaction evidence="14">
        <text>an alpha-D-Man-(1-&gt;2)-alpha-D-Man-(1-&gt;2)-alpha-D-Man-(1-&gt;3)-[alpha-D-Man-(1-&gt;2)-alpha-D-Man-(1-&gt;3)-alpha-D-Man-(1-&gt;6)]-beta-D-Man-(1-&gt;4)-beta-D-GlcNAc-(1-&gt;4)-alpha-D-GlcNAc-diphospho-di-trans,poly-cis-dolichol + a di-trans,poly-cis-dolichyl beta-D-mannosyl phosphate = an alpha-D-Man-(1-&gt;2)-alpha-D-Man-(1-&gt;2)-alpha-D-Man-(1-&gt;3)-[alpha-D-Man-(1-&gt;2)-alpha-D-Man-(1-&gt;3)-[alpha-D-Man-(1-&gt;6)]-alpha-D-Man-(1-&gt;6)]-beta-D-Man-(1-&gt;4)-beta-D-GlcNAc-(1-&gt;4)-alpha-D-GlcNAc-diphospho-di-trans,poly-cis-dolichol + a di-trans,poly-cis-dolichyl phosphate + H(+)</text>
        <dbReference type="Rhea" id="RHEA:29535"/>
        <dbReference type="Rhea" id="RHEA-COMP:19498"/>
        <dbReference type="Rhea" id="RHEA-COMP:19501"/>
        <dbReference type="Rhea" id="RHEA-COMP:19518"/>
        <dbReference type="Rhea" id="RHEA-COMP:19519"/>
        <dbReference type="ChEBI" id="CHEBI:15378"/>
        <dbReference type="ChEBI" id="CHEBI:57683"/>
        <dbReference type="ChEBI" id="CHEBI:58211"/>
        <dbReference type="ChEBI" id="CHEBI:132517"/>
        <dbReference type="ChEBI" id="CHEBI:132519"/>
        <dbReference type="EC" id="2.4.1.260"/>
    </reaction>
    <physiologicalReaction direction="left-to-right" evidence="14">
        <dbReference type="Rhea" id="RHEA:29536"/>
    </physiologicalReaction>
</comment>
<comment type="caution">
    <text evidence="20">The sequence shown here is derived from an EMBL/GenBank/DDBJ whole genome shotgun (WGS) entry which is preliminary data.</text>
</comment>
<evidence type="ECO:0000259" key="19">
    <source>
        <dbReference type="PROSITE" id="PS52027"/>
    </source>
</evidence>
<evidence type="ECO:0000256" key="18">
    <source>
        <dbReference type="SAM" id="MobiDB-lite"/>
    </source>
</evidence>
<sequence length="2683" mass="305157">MEDNRSEVRRQKVKGYSDLVEKFIVCWQDRTEEKNNHDTIVKNKSNKRTKIESIMSKQLANRAIPMDLQTSSNFHELASFPTNLTNGVKSPENARFQQKQLQEKEQKLLQLYDQQQQRAYQVAQRGSSGSNGSGQGSSTVNHHHQIVTRTSSSGHMTSTSQATKTNVKGIDRSYPLEPLDNKTRKQPISNGIGNSRNNGLTVNRQSITVKRVTRSDVNSNVNDGKPIVSYHEEIARESSSSRDVPSNESRKEDDVEVFGNENRTTHYVNGNYPDQIQIREIMDEDTIQRNRMMAKLHLMQYDETLKYRVKNDLESEEFPEDLLVEVTDKVPKRTVSKKLSQAEARLERFKNMNAKRNNASKLSNSTTTGGKKRSEPLLPARTTSRDGSNGVTTSATTTKTKTGHVGEKRSNKSKTEKTRVKYGQEPFEKSKTEEAKSKKIRYDRKTGTSAGSSIFQKRKADVPTVDETIYRRDSPRFFSKESEKSATKISIDTLDISTRTSKPSSNTKRPVASPKVFLRKLNNFPIARSNNDKRSYKREASTFSPYRRRSESSTTTSVESKHSPSPELISIVEKRDTSPEFFCVETEKSATTMSLKPRRKITDEDKRDGIISSKDFRSNMFEKMIAKQSPSYLKLERKIRKSSDSSDISNKSFNFELKSPRHSINSLQSIQLIRNVMKTQNTGQEDTKDQDRSKIDSIKYSSITSKTKENKRDDSKVSVNKKSPVDTIKKSSLKIDLKDTTDLKNASSNRGRKLSLKTIDTNLQLSPKSPKSPKSTKSFTPSEVDTEIQEITMTDQHMRYDDNTSKRKEKKDIKKLMADETYSKSSGKKLKNSDKIRSANLFTYPIRREGKKRNSVLESNIFHRTNETDEVQTFQESNRSLNEKSWKKQEIESIDLKGLTSSKSSKRHLSKNEKIIVSVPKRRNSKDLKAIKNESLRSKTSSLCSNEDRMSKNRSTNVSLKDITFDESRKEIRERSTSPLYKRVLQSPTEQIKSEGAKEELLRSTELIRRVIKAQHSDKQQMSNLKFTESVSKNESNDIYSNRILMISSPTNTNYYGRTDSIESALKRFDSIGAESDYQDTIGRDCVDGITHDLSSKIDVEKISTTISSEPKESIKTKARSKRLESSQVKIDRSKFDSKRKNTNGSILKKSPGHSRKILLTKIDSLREGRIKGKKIAEAKDSMKIARTPKSRSPICKRKLFHDPGFEKENERMRTSSVKYPFHKQKANDFLRRSMEISTRENKKKHEEEDCTLLVKPLRSIEDIRKSILSDSSGTTVVALTQITNIDPTRQAEMGSAIANEILKASTKSERQSRIVVDSDPLNKKRFPSNDRSKNNSYLRDYGKILSKNSMRFGRITKSPSPDSTNSKKSSDNDCRTIVTRRSVPSSPSKSPDILPRRVSTESKTQETKPSIKASFVKASDSITSKRSATRADVPNVFQNGLHLQEQIVERKEQNDVPKKCQAFTIDFEERSFSKSNDSTDSKRPLAKKQSMEKQQTSSATSGRPTSSTSSASSGNTTQAHISSSKGRMATRARTPISASPTSKGHSAKGGTSQNTTENLIACKVCGRRFAQDRVNLHEQICAKTMQKKRKQFDTTMYRVKGTELESFVKKSSKKSDVGHLAMSENTYRLCNRLQLKPKKPEVKSNWRRKHEEFINAIRSAKQVQAHLAAGGRLSDLPPPPVSDTSDYIQCPHCGRKFNQAAAERHIPKCEHMLHNKPSSRPPPPRPRLATIHLLYCPFTKVEESFNLQATHDLLYHGFNLSEYDHHEFPGVVPRTFLGPIAISSLAYPFVAAIKYFHINKFLAQYIVRATLSLLVIGTLKLYRNALGNVFGTKFTNWFVAITVTQYHFMYYLSRPLPNIMAMPLVLLALYGWLKQNHVIFIWSSAAAIIIFRAELSILLGLFLLYDIANQKLSVPRLLKIAIPAGILFLALTIGIDTIFWKRLLWPEGEVFYFNTILNKSSEWALPRGLAVSYFLIPLGILWDPRVRAFTVPAIIFVLLFSFLPHKELRFIIYVFPLLNVATAAACHRIWENRGKSPWNGMLSLIVVGHLVLNTIFSMFLLCVASCNYPGGLAIARLHRLEQNSTESVYVHIDNLAAQTGVSRFTQTNSSWIYSKQEDITVNDPKILQYTHLLIEAKSKYSPNIKPYLKTHEILDSIDGFSHITLNYNMLPPIKIKTKPTIFIMKRKANIKYDPNRAKISKHSTHNLLQNDTTISDTSPNVTNDILENMEPILDDIVESLEEIGKPLSSNEKPLIKAEIESIKQKDILSDDISNILSDENKQFVETSTDSLDNVSKNADIINQENESQVISAVKINIKDSSGTNYQKVVEKDVHYDKESIATKLKPKSDAVGALENISNIKETVKKRIQEKIQINNVKKDVTKEKENVDITNKNIKIKKPVKIKVESTILPKISTKQDVKEKQQIINQRKDKEVTVNVKESIRNIIDQFKEFEKDFAYEDYDSQQQWTNLNNNEYSSETDGTIENEDAESLNNYHANNHNLRIVKDAKESLKEIIDQFKHLKSELTSEEDDKFDEIANKYMNRPISETLMDFSEALKDLIQRRKRNKEKSNLTLENKKQIHTQNNVPRASPQTDINPVKKVVLNQIIEKDGKQQKDATIDMSTISNSRINLNLNKVSNKNDHVVNTNRQSVNSPKSVNIAIDISRDQITKDDTSKTNNENNS</sequence>
<feature type="compositionally biased region" description="Low complexity" evidence="18">
    <location>
        <begin position="119"/>
        <end position="128"/>
    </location>
</feature>
<evidence type="ECO:0000256" key="15">
    <source>
        <dbReference type="PROSITE-ProRule" id="PRU01371"/>
    </source>
</evidence>
<evidence type="ECO:0000313" key="20">
    <source>
        <dbReference type="EMBL" id="KAF7397686.1"/>
    </source>
</evidence>
<feature type="compositionally biased region" description="Basic and acidic residues" evidence="18">
    <location>
        <begin position="404"/>
        <end position="419"/>
    </location>
</feature>
<feature type="compositionally biased region" description="Basic and acidic residues" evidence="18">
    <location>
        <begin position="426"/>
        <end position="437"/>
    </location>
</feature>
<evidence type="ECO:0000256" key="2">
    <source>
        <dbReference type="ARBA" id="ARBA00004922"/>
    </source>
</evidence>
<keyword evidence="7" id="KW-0479">Metal-binding</keyword>
<dbReference type="GO" id="GO:0005789">
    <property type="term" value="C:endoplasmic reticulum membrane"/>
    <property type="evidence" value="ECO:0007669"/>
    <property type="project" value="UniProtKB-SubCell"/>
</dbReference>
<evidence type="ECO:0000256" key="5">
    <source>
        <dbReference type="ARBA" id="ARBA00022679"/>
    </source>
</evidence>
<feature type="compositionally biased region" description="Low complexity" evidence="18">
    <location>
        <begin position="1383"/>
        <end position="1392"/>
    </location>
</feature>
<evidence type="ECO:0000256" key="10">
    <source>
        <dbReference type="ARBA" id="ARBA00022833"/>
    </source>
</evidence>
<dbReference type="Pfam" id="PF13913">
    <property type="entry name" value="zf-C2HC_2"/>
    <property type="match status" value="2"/>
</dbReference>
<evidence type="ECO:0000256" key="4">
    <source>
        <dbReference type="ARBA" id="ARBA00022676"/>
    </source>
</evidence>
<feature type="compositionally biased region" description="Low complexity" evidence="18">
    <location>
        <begin position="188"/>
        <end position="199"/>
    </location>
</feature>
<accession>A0A834K063</accession>
<dbReference type="Proteomes" id="UP000617340">
    <property type="component" value="Unassembled WGS sequence"/>
</dbReference>
<organism evidence="20 21">
    <name type="scientific">Vespula germanica</name>
    <name type="common">German yellow jacket</name>
    <name type="synonym">Paravespula germanica</name>
    <dbReference type="NCBI Taxonomy" id="30212"/>
    <lineage>
        <taxon>Eukaryota</taxon>
        <taxon>Metazoa</taxon>
        <taxon>Ecdysozoa</taxon>
        <taxon>Arthropoda</taxon>
        <taxon>Hexapoda</taxon>
        <taxon>Insecta</taxon>
        <taxon>Pterygota</taxon>
        <taxon>Neoptera</taxon>
        <taxon>Endopterygota</taxon>
        <taxon>Hymenoptera</taxon>
        <taxon>Apocrita</taxon>
        <taxon>Aculeata</taxon>
        <taxon>Vespoidea</taxon>
        <taxon>Vespidae</taxon>
        <taxon>Vespinae</taxon>
        <taxon>Vespula</taxon>
    </lineage>
</organism>
<comment type="function">
    <text evidence="13">Mannosyltransferase that operates in the biosynthetic pathway of dolichol-linked oligosaccharides, the glycan precursors employed in protein asparagine (N)-glycosylation. The assembly of dolichol-linked oligosaccharides begins on the cytosolic side of the endoplasmic reticulum membrane and finishes in its lumen. The sequential addition of sugars to dolichol pyrophosphate produces dolichol-linked oligosaccharides containing fourteen sugars, including two GlcNAcs, nine mannoses and three glucoses. Once assembled, the oligosaccharide is transferred from the lipid to nascent proteins by oligosaccharyltransferases. In the lumen of the endoplasmic reticulum, adds the eighth mannose residue in an alpha-1,6 linkage onto Man(7)GlcNAc(2)-PP-dolichol to produce Man(8)GlcNAc(2)-PP-dolichol.</text>
</comment>
<feature type="domain" description="C2HC/C3H-type" evidence="19">
    <location>
        <begin position="1687"/>
        <end position="1716"/>
    </location>
</feature>
<keyword evidence="5" id="KW-0808">Transferase</keyword>
<keyword evidence="11 16" id="KW-1133">Transmembrane helix</keyword>